<dbReference type="AlphaFoldDB" id="A0A2V1DXW1"/>
<dbReference type="SMART" id="SM01163">
    <property type="entry name" value="DUF1785"/>
    <property type="match status" value="1"/>
</dbReference>
<dbReference type="PROSITE" id="PS50822">
    <property type="entry name" value="PIWI"/>
    <property type="match status" value="1"/>
</dbReference>
<dbReference type="Gene3D" id="3.40.50.2300">
    <property type="match status" value="1"/>
</dbReference>
<evidence type="ECO:0000259" key="2">
    <source>
        <dbReference type="PROSITE" id="PS50822"/>
    </source>
</evidence>
<evidence type="ECO:0000313" key="3">
    <source>
        <dbReference type="EMBL" id="PVI03011.1"/>
    </source>
</evidence>
<evidence type="ECO:0000256" key="1">
    <source>
        <dbReference type="SAM" id="MobiDB-lite"/>
    </source>
</evidence>
<reference evidence="3 4" key="1">
    <citation type="journal article" date="2018" name="Sci. Rep.">
        <title>Comparative genomics provides insights into the lifestyle and reveals functional heterogeneity of dark septate endophytic fungi.</title>
        <authorList>
            <person name="Knapp D.G."/>
            <person name="Nemeth J.B."/>
            <person name="Barry K."/>
            <person name="Hainaut M."/>
            <person name="Henrissat B."/>
            <person name="Johnson J."/>
            <person name="Kuo A."/>
            <person name="Lim J.H.P."/>
            <person name="Lipzen A."/>
            <person name="Nolan M."/>
            <person name="Ohm R.A."/>
            <person name="Tamas L."/>
            <person name="Grigoriev I.V."/>
            <person name="Spatafora J.W."/>
            <person name="Nagy L.G."/>
            <person name="Kovacs G.M."/>
        </authorList>
    </citation>
    <scope>NUCLEOTIDE SEQUENCE [LARGE SCALE GENOMIC DNA]</scope>
    <source>
        <strain evidence="3 4">DSE2036</strain>
    </source>
</reference>
<dbReference type="InterPro" id="IPR003165">
    <property type="entry name" value="Piwi"/>
</dbReference>
<dbReference type="CDD" id="cd04657">
    <property type="entry name" value="Piwi_ago-like"/>
    <property type="match status" value="1"/>
</dbReference>
<feature type="region of interest" description="Disordered" evidence="1">
    <location>
        <begin position="381"/>
        <end position="401"/>
    </location>
</feature>
<dbReference type="Pfam" id="PF02171">
    <property type="entry name" value="Piwi"/>
    <property type="match status" value="1"/>
</dbReference>
<proteinExistence type="predicted"/>
<dbReference type="Pfam" id="PF16486">
    <property type="entry name" value="ArgoN"/>
    <property type="match status" value="1"/>
</dbReference>
<dbReference type="CDD" id="cd02846">
    <property type="entry name" value="PAZ_argonaute_like"/>
    <property type="match status" value="1"/>
</dbReference>
<dbReference type="InterPro" id="IPR036397">
    <property type="entry name" value="RNaseH_sf"/>
</dbReference>
<dbReference type="SMART" id="SM00950">
    <property type="entry name" value="Piwi"/>
    <property type="match status" value="1"/>
</dbReference>
<dbReference type="STRING" id="97972.A0A2V1DXW1"/>
<dbReference type="PANTHER" id="PTHR22891">
    <property type="entry name" value="EUKARYOTIC TRANSLATION INITIATION FACTOR 2C"/>
    <property type="match status" value="1"/>
</dbReference>
<dbReference type="GO" id="GO:0003676">
    <property type="term" value="F:nucleic acid binding"/>
    <property type="evidence" value="ECO:0007669"/>
    <property type="project" value="InterPro"/>
</dbReference>
<dbReference type="EMBL" id="KZ805336">
    <property type="protein sequence ID" value="PVI03011.1"/>
    <property type="molecule type" value="Genomic_DNA"/>
</dbReference>
<dbReference type="Gene3D" id="2.170.260.10">
    <property type="entry name" value="paz domain"/>
    <property type="match status" value="1"/>
</dbReference>
<dbReference type="Gene3D" id="3.30.420.10">
    <property type="entry name" value="Ribonuclease H-like superfamily/Ribonuclease H"/>
    <property type="match status" value="1"/>
</dbReference>
<dbReference type="OrthoDB" id="10252740at2759"/>
<dbReference type="InterPro" id="IPR012337">
    <property type="entry name" value="RNaseH-like_sf"/>
</dbReference>
<dbReference type="InterPro" id="IPR036085">
    <property type="entry name" value="PAZ_dom_sf"/>
</dbReference>
<dbReference type="SUPFAM" id="SSF53098">
    <property type="entry name" value="Ribonuclease H-like"/>
    <property type="match status" value="1"/>
</dbReference>
<dbReference type="Pfam" id="PF08699">
    <property type="entry name" value="ArgoL1"/>
    <property type="match status" value="1"/>
</dbReference>
<dbReference type="SUPFAM" id="SSF101690">
    <property type="entry name" value="PAZ domain"/>
    <property type="match status" value="1"/>
</dbReference>
<feature type="domain" description="Piwi" evidence="2">
    <location>
        <begin position="620"/>
        <end position="938"/>
    </location>
</feature>
<keyword evidence="4" id="KW-1185">Reference proteome</keyword>
<evidence type="ECO:0000313" key="4">
    <source>
        <dbReference type="Proteomes" id="UP000244855"/>
    </source>
</evidence>
<organism evidence="3 4">
    <name type="scientific">Periconia macrospinosa</name>
    <dbReference type="NCBI Taxonomy" id="97972"/>
    <lineage>
        <taxon>Eukaryota</taxon>
        <taxon>Fungi</taxon>
        <taxon>Dikarya</taxon>
        <taxon>Ascomycota</taxon>
        <taxon>Pezizomycotina</taxon>
        <taxon>Dothideomycetes</taxon>
        <taxon>Pleosporomycetidae</taxon>
        <taxon>Pleosporales</taxon>
        <taxon>Massarineae</taxon>
        <taxon>Periconiaceae</taxon>
        <taxon>Periconia</taxon>
    </lineage>
</organism>
<dbReference type="InterPro" id="IPR045246">
    <property type="entry name" value="Piwi_ago-like"/>
</dbReference>
<feature type="compositionally biased region" description="Basic and acidic residues" evidence="1">
    <location>
        <begin position="1"/>
        <end position="10"/>
    </location>
</feature>
<feature type="compositionally biased region" description="Basic and acidic residues" evidence="1">
    <location>
        <begin position="46"/>
        <end position="79"/>
    </location>
</feature>
<name>A0A2V1DXW1_9PLEO</name>
<dbReference type="InterPro" id="IPR014811">
    <property type="entry name" value="ArgoL1"/>
</dbReference>
<feature type="region of interest" description="Disordered" evidence="1">
    <location>
        <begin position="1"/>
        <end position="84"/>
    </location>
</feature>
<gene>
    <name evidence="3" type="ORF">DM02DRAFT_699353</name>
</gene>
<dbReference type="InterPro" id="IPR032474">
    <property type="entry name" value="Argonaute_N"/>
</dbReference>
<accession>A0A2V1DXW1</accession>
<protein>
    <submittedName>
        <fullName evidence="3">Piwi-domain-containing protein</fullName>
    </submittedName>
</protein>
<sequence length="983" mass="108910">MSRNPHDRGRGRGRGRGDLSVPFHPRGRGTSPRGEFGAPRGGGGRGHGEQRLDPNKNVERIENKSAVEVKKKKPSERNPQRPGYGVMGKEVILWTNYFNLYSKKDLEFYRYSVDIAPDGRGRVPIGKRAKRIVQLVLEDHFLSHGYKIATDFKVNLISRDELDLEDEYIVTYRAEEEDVPAANATQYRCRIQFTGSLTLSELINHLTSTQAGLMFGSKDEIIQGLNIVLGHHPKSELSVVTIAANRHFGINASAVQDRVSLGAGLQVIRGFFMSVRAATARILVNVQIKNMAFYDQGPLDKLMTAFMSDNGPSKVSLLKFVKKLSIDATHIARTDSRGRRIPRIKRVQGFATKDDGRNMAHPPVVPQFGSGAKEVQFFLDDSPDGGGGKKGKKGVKAGPAPPSTGRYISVFDFFRENPTLPVVNVGGKENPSYLPAEVCEVRPGQPAGTKLSSSQTQRMIRFAVRRPLANAQSIVTSGAKLLGLEPTNATLNAFDINVPPKLITVPGRVLSCPAIKYFGTGVTMPRFGGWDMRSMKFVTKADLPSWTYLRISLQGNLNYWRIDQDFNSKLNELQDKLRELGISVNNYMQGVHITSNPQQIESEIDHWIHRFAINPKRPKLILVIIPEAVMTHVYNRVKYICDVKEGILNVCVLDSKFSRANPQYLANVGLKFNLKLGGRNHSLDPPKLGFIGQRKTMVVGIDVTHPSPGSSSKAPSVAGIVASIDEWLGQWPADMRAQPARQEMVADLDTMCKSRLLLWRERNKSLPENILVYRDGVSEGEYDVVLEQELPALRAACNAVYSAQDTKAGRPRITIIIVGKRHNTRFYPTKTEEADRGGNPMNGTIVDRGVTEARNWDFFLQPHSAIQGTARPAHYYVVYDQIFRDLRVPAQFPTAADALEDLTHNMCYLFGRATKAVSVCPPAYYADLVCARARCYLSGLFDPSPLSSPDTSSVGTGAAGASQTPDANLVTIHPRVKNSMFYV</sequence>
<dbReference type="Proteomes" id="UP000244855">
    <property type="component" value="Unassembled WGS sequence"/>
</dbReference>
<dbReference type="InterPro" id="IPR032472">
    <property type="entry name" value="ArgoL2"/>
</dbReference>
<dbReference type="Pfam" id="PF16488">
    <property type="entry name" value="ArgoL2"/>
    <property type="match status" value="1"/>
</dbReference>